<keyword evidence="3" id="KW-1185">Reference proteome</keyword>
<accession>A0AAW0UDL1</accession>
<evidence type="ECO:0000256" key="1">
    <source>
        <dbReference type="SAM" id="MobiDB-lite"/>
    </source>
</evidence>
<evidence type="ECO:0000313" key="2">
    <source>
        <dbReference type="EMBL" id="KAK8397906.1"/>
    </source>
</evidence>
<name>A0AAW0UDL1_SCYPA</name>
<dbReference type="Proteomes" id="UP001487740">
    <property type="component" value="Unassembled WGS sequence"/>
</dbReference>
<reference evidence="2 3" key="1">
    <citation type="submission" date="2023-03" db="EMBL/GenBank/DDBJ databases">
        <title>High-quality genome of Scylla paramamosain provides insights in environmental adaptation.</title>
        <authorList>
            <person name="Zhang L."/>
        </authorList>
    </citation>
    <scope>NUCLEOTIDE SEQUENCE [LARGE SCALE GENOMIC DNA]</scope>
    <source>
        <strain evidence="2">LZ_2023a</strain>
        <tissue evidence="2">Muscle</tissue>
    </source>
</reference>
<evidence type="ECO:0000313" key="3">
    <source>
        <dbReference type="Proteomes" id="UP001487740"/>
    </source>
</evidence>
<dbReference type="AlphaFoldDB" id="A0AAW0UDL1"/>
<organism evidence="2 3">
    <name type="scientific">Scylla paramamosain</name>
    <name type="common">Mud crab</name>
    <dbReference type="NCBI Taxonomy" id="85552"/>
    <lineage>
        <taxon>Eukaryota</taxon>
        <taxon>Metazoa</taxon>
        <taxon>Ecdysozoa</taxon>
        <taxon>Arthropoda</taxon>
        <taxon>Crustacea</taxon>
        <taxon>Multicrustacea</taxon>
        <taxon>Malacostraca</taxon>
        <taxon>Eumalacostraca</taxon>
        <taxon>Eucarida</taxon>
        <taxon>Decapoda</taxon>
        <taxon>Pleocyemata</taxon>
        <taxon>Brachyura</taxon>
        <taxon>Eubrachyura</taxon>
        <taxon>Portunoidea</taxon>
        <taxon>Portunidae</taxon>
        <taxon>Portuninae</taxon>
        <taxon>Scylla</taxon>
    </lineage>
</organism>
<proteinExistence type="predicted"/>
<comment type="caution">
    <text evidence="2">The sequence shown here is derived from an EMBL/GenBank/DDBJ whole genome shotgun (WGS) entry which is preliminary data.</text>
</comment>
<gene>
    <name evidence="2" type="ORF">O3P69_004601</name>
</gene>
<sequence length="81" mass="8750">MSLQPITSCQSRPHAHDYQGGSVGEVMEGETLPALSFLMRNGDGAPHDLTAALDAWRYLEQRIVPSLSSLTSAAPPSRRQS</sequence>
<feature type="region of interest" description="Disordered" evidence="1">
    <location>
        <begin position="1"/>
        <end position="25"/>
    </location>
</feature>
<feature type="compositionally biased region" description="Polar residues" evidence="1">
    <location>
        <begin position="1"/>
        <end position="11"/>
    </location>
</feature>
<protein>
    <submittedName>
        <fullName evidence="2">Uncharacterized protein</fullName>
    </submittedName>
</protein>
<dbReference type="EMBL" id="JARAKH010000013">
    <property type="protein sequence ID" value="KAK8397906.1"/>
    <property type="molecule type" value="Genomic_DNA"/>
</dbReference>